<dbReference type="InParanoid" id="Q4N5Q6"/>
<protein>
    <recommendedName>
        <fullName evidence="3">Glycine cleavage system H protein</fullName>
    </recommendedName>
</protein>
<dbReference type="Gene3D" id="2.40.50.100">
    <property type="match status" value="1"/>
</dbReference>
<dbReference type="OMA" id="FKEIVYI"/>
<dbReference type="eggNOG" id="ENOG502TN4J">
    <property type="taxonomic scope" value="Eukaryota"/>
</dbReference>
<dbReference type="CDD" id="cd06848">
    <property type="entry name" value="GCS_H"/>
    <property type="match status" value="1"/>
</dbReference>
<gene>
    <name evidence="1" type="ordered locus">TP02_0234</name>
</gene>
<comment type="caution">
    <text evidence="1">The sequence shown here is derived from an EMBL/GenBank/DDBJ whole genome shotgun (WGS) entry which is preliminary data.</text>
</comment>
<name>Q4N5Q6_THEPA</name>
<sequence length="173" mass="20304">MILLSRCCSHFNTNLLKKIPNIFLKPYISNTFLTYNTYRINNFIKNSVNHGFDNRIKYGTVKSVYKELEDDYYLKNSEEDGIYYLGVTKNKFKDFKEIVYISVTDEETLKRGDYLFSVEDSKTLFDFYSPIDCKVESVNPKFLGALTDEILSDFFKYPESPNNYLAKVKLTSE</sequence>
<dbReference type="FunCoup" id="Q4N5Q6">
    <property type="interactions" value="95"/>
</dbReference>
<keyword evidence="2" id="KW-1185">Reference proteome</keyword>
<evidence type="ECO:0000313" key="2">
    <source>
        <dbReference type="Proteomes" id="UP000001949"/>
    </source>
</evidence>
<dbReference type="AlphaFoldDB" id="Q4N5Q6"/>
<dbReference type="EMBL" id="AAGK01000002">
    <property type="protein sequence ID" value="EAN32517.1"/>
    <property type="molecule type" value="Genomic_DNA"/>
</dbReference>
<dbReference type="Proteomes" id="UP000001949">
    <property type="component" value="Unassembled WGS sequence"/>
</dbReference>
<evidence type="ECO:0000313" key="1">
    <source>
        <dbReference type="EMBL" id="EAN32517.1"/>
    </source>
</evidence>
<dbReference type="InterPro" id="IPR033753">
    <property type="entry name" value="GCV_H/Fam206"/>
</dbReference>
<dbReference type="VEuPathDB" id="PiroplasmaDB:TpMuguga_02g00234"/>
<dbReference type="Pfam" id="PF01597">
    <property type="entry name" value="GCV_H"/>
    <property type="match status" value="1"/>
</dbReference>
<dbReference type="STRING" id="5875.Q4N5Q6"/>
<evidence type="ECO:0008006" key="3">
    <source>
        <dbReference type="Google" id="ProtNLM"/>
    </source>
</evidence>
<dbReference type="SUPFAM" id="SSF51230">
    <property type="entry name" value="Single hybrid motif"/>
    <property type="match status" value="1"/>
</dbReference>
<dbReference type="GeneID" id="3501816"/>
<dbReference type="RefSeq" id="XP_764800.1">
    <property type="nucleotide sequence ID" value="XM_759707.1"/>
</dbReference>
<organism evidence="1 2">
    <name type="scientific">Theileria parva</name>
    <name type="common">East coast fever infection agent</name>
    <dbReference type="NCBI Taxonomy" id="5875"/>
    <lineage>
        <taxon>Eukaryota</taxon>
        <taxon>Sar</taxon>
        <taxon>Alveolata</taxon>
        <taxon>Apicomplexa</taxon>
        <taxon>Aconoidasida</taxon>
        <taxon>Piroplasmida</taxon>
        <taxon>Theileriidae</taxon>
        <taxon>Theileria</taxon>
    </lineage>
</organism>
<accession>Q4N5Q6</accession>
<reference evidence="1 2" key="1">
    <citation type="journal article" date="2005" name="Science">
        <title>Genome sequence of Theileria parva, a bovine pathogen that transforms lymphocytes.</title>
        <authorList>
            <person name="Gardner M.J."/>
            <person name="Bishop R."/>
            <person name="Shah T."/>
            <person name="de Villiers E.P."/>
            <person name="Carlton J.M."/>
            <person name="Hall N."/>
            <person name="Ren Q."/>
            <person name="Paulsen I.T."/>
            <person name="Pain A."/>
            <person name="Berriman M."/>
            <person name="Wilson R.J.M."/>
            <person name="Sato S."/>
            <person name="Ralph S.A."/>
            <person name="Mann D.J."/>
            <person name="Xiong Z."/>
            <person name="Shallom S.J."/>
            <person name="Weidman J."/>
            <person name="Jiang L."/>
            <person name="Lynn J."/>
            <person name="Weaver B."/>
            <person name="Shoaibi A."/>
            <person name="Domingo A.R."/>
            <person name="Wasawo D."/>
            <person name="Crabtree J."/>
            <person name="Wortman J.R."/>
            <person name="Haas B."/>
            <person name="Angiuoli S.V."/>
            <person name="Creasy T.H."/>
            <person name="Lu C."/>
            <person name="Suh B."/>
            <person name="Silva J.C."/>
            <person name="Utterback T.R."/>
            <person name="Feldblyum T.V."/>
            <person name="Pertea M."/>
            <person name="Allen J."/>
            <person name="Nierman W.C."/>
            <person name="Taracha E.L.N."/>
            <person name="Salzberg S.L."/>
            <person name="White O.R."/>
            <person name="Fitzhugh H.A."/>
            <person name="Morzaria S."/>
            <person name="Venter J.C."/>
            <person name="Fraser C.M."/>
            <person name="Nene V."/>
        </authorList>
    </citation>
    <scope>NUCLEOTIDE SEQUENCE [LARGE SCALE GENOMIC DNA]</scope>
    <source>
        <strain evidence="1 2">Muguga</strain>
    </source>
</reference>
<dbReference type="InterPro" id="IPR011053">
    <property type="entry name" value="Single_hybrid_motif"/>
</dbReference>
<dbReference type="KEGG" id="tpv:TP02_0234"/>
<proteinExistence type="predicted"/>